<dbReference type="Proteomes" id="UP001324993">
    <property type="component" value="Chromosome"/>
</dbReference>
<keyword evidence="3" id="KW-1185">Reference proteome</keyword>
<evidence type="ECO:0000313" key="3">
    <source>
        <dbReference type="Proteomes" id="UP001324993"/>
    </source>
</evidence>
<sequence>MGTEIAFVIALTVAVAAIFWLILRSASEKIIAQYRIFGEELNLDLDIPESKLLGFVRNEPAAFGSYRGRELSLSVPGKGLQNTRQIETVLKIELKDKKLRAQFTAAGLIGRFKQRDSGGMKRWKSGHSTFDQAIDVRSDHGDRLIKLLDQETLTWLESTLKTNKGSLYIGNGALVYTELGLISNEATRQRFTQVVEFLCDLAETVEA</sequence>
<dbReference type="EMBL" id="CP138858">
    <property type="protein sequence ID" value="WPJ93970.1"/>
    <property type="molecule type" value="Genomic_DNA"/>
</dbReference>
<feature type="transmembrane region" description="Helical" evidence="1">
    <location>
        <begin position="6"/>
        <end position="23"/>
    </location>
</feature>
<reference evidence="2 3" key="1">
    <citation type="submission" date="2023-11" db="EMBL/GenBank/DDBJ databases">
        <title>Coraliomargarita sp. nov., isolated from marine algae.</title>
        <authorList>
            <person name="Lee J.K."/>
            <person name="Baek J.H."/>
            <person name="Kim J.M."/>
            <person name="Choi D.G."/>
            <person name="Jeon C.O."/>
        </authorList>
    </citation>
    <scope>NUCLEOTIDE SEQUENCE [LARGE SCALE GENOMIC DNA]</scope>
    <source>
        <strain evidence="2 3">J2-16</strain>
    </source>
</reference>
<name>A0ABZ0RG21_9BACT</name>
<keyword evidence="1" id="KW-1133">Transmembrane helix</keyword>
<proteinExistence type="predicted"/>
<keyword evidence="1" id="KW-0472">Membrane</keyword>
<organism evidence="2 3">
    <name type="scientific">Coraliomargarita algicola</name>
    <dbReference type="NCBI Taxonomy" id="3092156"/>
    <lineage>
        <taxon>Bacteria</taxon>
        <taxon>Pseudomonadati</taxon>
        <taxon>Verrucomicrobiota</taxon>
        <taxon>Opitutia</taxon>
        <taxon>Puniceicoccales</taxon>
        <taxon>Coraliomargaritaceae</taxon>
        <taxon>Coraliomargarita</taxon>
    </lineage>
</organism>
<evidence type="ECO:0000256" key="1">
    <source>
        <dbReference type="SAM" id="Phobius"/>
    </source>
</evidence>
<keyword evidence="1" id="KW-0812">Transmembrane</keyword>
<gene>
    <name evidence="2" type="ORF">SH580_11030</name>
</gene>
<protein>
    <submittedName>
        <fullName evidence="2">Uncharacterized protein</fullName>
    </submittedName>
</protein>
<accession>A0ABZ0RG21</accession>
<dbReference type="RefSeq" id="WP_319830936.1">
    <property type="nucleotide sequence ID" value="NZ_CP138858.1"/>
</dbReference>
<evidence type="ECO:0000313" key="2">
    <source>
        <dbReference type="EMBL" id="WPJ93970.1"/>
    </source>
</evidence>